<dbReference type="Proteomes" id="UP000015480">
    <property type="component" value="Plasmid pAMI4"/>
</dbReference>
<dbReference type="PATRIC" id="fig|1367847.3.peg.3800"/>
<evidence type="ECO:0000256" key="3">
    <source>
        <dbReference type="SAM" id="SignalP"/>
    </source>
</evidence>
<keyword evidence="5" id="KW-0614">Plasmid</keyword>
<feature type="signal peptide" evidence="3">
    <location>
        <begin position="1"/>
        <end position="28"/>
    </location>
</feature>
<accession>S5YHB4</accession>
<dbReference type="EMBL" id="CP006652">
    <property type="protein sequence ID" value="AGT10858.1"/>
    <property type="molecule type" value="Genomic_DNA"/>
</dbReference>
<feature type="chain" id="PRO_5004535013" evidence="3">
    <location>
        <begin position="29"/>
        <end position="540"/>
    </location>
</feature>
<reference evidence="5 6" key="1">
    <citation type="journal article" date="2014" name="BMC Genomics">
        <title>Architecture and functions of a multipartite genome of the methylotrophic bacterium Paracoccus aminophilus JCM 7686, containing primary and secondary chromids.</title>
        <authorList>
            <person name="Dziewit L."/>
            <person name="Czarnecki J."/>
            <person name="Wibberg D."/>
            <person name="Radlinska M."/>
            <person name="Mrozek P."/>
            <person name="Szymczak M."/>
            <person name="Schluter A."/>
            <person name="Puhler A."/>
            <person name="Bartosik D."/>
        </authorList>
    </citation>
    <scope>NUCLEOTIDE SEQUENCE [LARGE SCALE GENOMIC DNA]</scope>
    <source>
        <strain evidence="5">JCM 7686</strain>
        <plasmid evidence="6">Plasmid pAMI4</plasmid>
    </source>
</reference>
<comment type="similarity">
    <text evidence="2">Belongs to the bacterial solute-binding protein 5 family.</text>
</comment>
<geneLocation type="plasmid" evidence="5 6">
    <name>pAMI4</name>
</geneLocation>
<dbReference type="GO" id="GO:0043190">
    <property type="term" value="C:ATP-binding cassette (ABC) transporter complex"/>
    <property type="evidence" value="ECO:0007669"/>
    <property type="project" value="InterPro"/>
</dbReference>
<evidence type="ECO:0000259" key="4">
    <source>
        <dbReference type="Pfam" id="PF00496"/>
    </source>
</evidence>
<feature type="domain" description="Solute-binding protein family 5" evidence="4">
    <location>
        <begin position="79"/>
        <end position="435"/>
    </location>
</feature>
<dbReference type="GO" id="GO:0015833">
    <property type="term" value="P:peptide transport"/>
    <property type="evidence" value="ECO:0007669"/>
    <property type="project" value="TreeGrafter"/>
</dbReference>
<dbReference type="OrthoDB" id="9803988at2"/>
<dbReference type="InterPro" id="IPR000914">
    <property type="entry name" value="SBP_5_dom"/>
</dbReference>
<evidence type="ECO:0000256" key="1">
    <source>
        <dbReference type="ARBA" id="ARBA00004418"/>
    </source>
</evidence>
<dbReference type="KEGG" id="pami:JCM7686_pAMI4p167"/>
<proteinExistence type="inferred from homology"/>
<evidence type="ECO:0000313" key="5">
    <source>
        <dbReference type="EMBL" id="AGT10858.1"/>
    </source>
</evidence>
<dbReference type="Gene3D" id="3.10.105.10">
    <property type="entry name" value="Dipeptide-binding Protein, Domain 3"/>
    <property type="match status" value="1"/>
</dbReference>
<comment type="subcellular location">
    <subcellularLocation>
        <location evidence="1">Periplasm</location>
    </subcellularLocation>
</comment>
<dbReference type="AlphaFoldDB" id="S5YHB4"/>
<evidence type="ECO:0000313" key="6">
    <source>
        <dbReference type="Proteomes" id="UP000015480"/>
    </source>
</evidence>
<dbReference type="Pfam" id="PF00496">
    <property type="entry name" value="SBP_bac_5"/>
    <property type="match status" value="1"/>
</dbReference>
<dbReference type="GO" id="GO:0030288">
    <property type="term" value="C:outer membrane-bounded periplasmic space"/>
    <property type="evidence" value="ECO:0007669"/>
    <property type="project" value="UniProtKB-ARBA"/>
</dbReference>
<protein>
    <submittedName>
        <fullName evidence="5">ABC-type dipeptide transport system, extracellular solute-binding protein</fullName>
    </submittedName>
</protein>
<dbReference type="CDD" id="cd08492">
    <property type="entry name" value="PBP2_NikA_DppA_OppA_like_15"/>
    <property type="match status" value="1"/>
</dbReference>
<dbReference type="RefSeq" id="WP_020952343.1">
    <property type="nucleotide sequence ID" value="NC_022049.1"/>
</dbReference>
<dbReference type="InterPro" id="IPR030678">
    <property type="entry name" value="Peptide/Ni-bd"/>
</dbReference>
<sequence length="540" mass="59079">MTIKMTRRQLGAGGFALALLASYGLPLAAEPKAGGTLTFGLENEPQTLNPHIHNLAKTKMLIRNVYEPLLSRTAEGDYLPWLATGYEISADGKTYRFTLRKGVTFSDGTPLDAEVVALNFRRFGDADYTAALSTGPIAYLKEARAAAPDVVELELTEPYAAFLSFAAALELISAPSFDAEELKAGGKAVAGTGPFLLENYVKGQEISYTRRPDYNWAPENAAHQGPAHLERVVYRFLPESSVRVGALQSGQVDAIEGISGNDAELFDGQPGFLYLSALNGGTPYTLFFNVAHQDTADLGLRQALVAAIDLDAVLASVYRGRRTRAWGIASPVDRLVYDASIEGTYGNDPEKAGKLLDAAGWSARDAEGYRIKDGRRLVLELIQNQTTLRDQRDVLIQALQAQLRQKAGVELQIRSLDAGSYANIRKTNEYNALANSNISAEGYGFDIHYLPYDKGGRNNASNSDDAEIIALLAEARGESDAKKRFEIYAKLQHRALIEQSYNLPLYISEDQIGAGDHVQGLGFRPYHQLIESAYDTWLDR</sequence>
<dbReference type="PIRSF" id="PIRSF002741">
    <property type="entry name" value="MppA"/>
    <property type="match status" value="1"/>
</dbReference>
<evidence type="ECO:0000256" key="2">
    <source>
        <dbReference type="ARBA" id="ARBA00005695"/>
    </source>
</evidence>
<dbReference type="SUPFAM" id="SSF53850">
    <property type="entry name" value="Periplasmic binding protein-like II"/>
    <property type="match status" value="1"/>
</dbReference>
<dbReference type="Gene3D" id="3.40.190.10">
    <property type="entry name" value="Periplasmic binding protein-like II"/>
    <property type="match status" value="1"/>
</dbReference>
<dbReference type="PANTHER" id="PTHR30290">
    <property type="entry name" value="PERIPLASMIC BINDING COMPONENT OF ABC TRANSPORTER"/>
    <property type="match status" value="1"/>
</dbReference>
<keyword evidence="6" id="KW-1185">Reference proteome</keyword>
<gene>
    <name evidence="5" type="ORF">JCM7686_pAMI4p167</name>
</gene>
<name>S5YHB4_PARAH</name>
<keyword evidence="3" id="KW-0732">Signal</keyword>
<organism evidence="5 6">
    <name type="scientific">Paracoccus aminophilus JCM 7686</name>
    <dbReference type="NCBI Taxonomy" id="1367847"/>
    <lineage>
        <taxon>Bacteria</taxon>
        <taxon>Pseudomonadati</taxon>
        <taxon>Pseudomonadota</taxon>
        <taxon>Alphaproteobacteria</taxon>
        <taxon>Rhodobacterales</taxon>
        <taxon>Paracoccaceae</taxon>
        <taxon>Paracoccus</taxon>
    </lineage>
</organism>
<dbReference type="InterPro" id="IPR039424">
    <property type="entry name" value="SBP_5"/>
</dbReference>
<dbReference type="HOGENOM" id="CLU_017028_7_3_5"/>
<dbReference type="eggNOG" id="COG0747">
    <property type="taxonomic scope" value="Bacteria"/>
</dbReference>
<dbReference type="GO" id="GO:1904680">
    <property type="term" value="F:peptide transmembrane transporter activity"/>
    <property type="evidence" value="ECO:0007669"/>
    <property type="project" value="TreeGrafter"/>
</dbReference>